<proteinExistence type="predicted"/>
<feature type="compositionally biased region" description="Acidic residues" evidence="1">
    <location>
        <begin position="249"/>
        <end position="261"/>
    </location>
</feature>
<feature type="region of interest" description="Disordered" evidence="1">
    <location>
        <begin position="247"/>
        <end position="270"/>
    </location>
</feature>
<protein>
    <submittedName>
        <fullName evidence="3">Uncharacterized protein</fullName>
    </submittedName>
</protein>
<feature type="transmembrane region" description="Helical" evidence="2">
    <location>
        <begin position="850"/>
        <end position="868"/>
    </location>
</feature>
<keyword evidence="2" id="KW-0812">Transmembrane</keyword>
<sequence length="1128" mass="128108">MRLFRSRKETCKPMMDDGGDRSLEVTELERIVRATDPGAFLVPPRILRRVIKSDLGLARVGVHIPHRRHYVTTGHSLRGVVSEEELGIDKSGAEWPSVAILLERPTTEDLAATTREVMLTDYWRLLFHAQVHVAMERSLARERTFDNALRKRVDRIGTIEFEEVRSVLRQEGLLVTLADDRSVLIEFGAYYLELRRFAPGLIAHTFPAIEDPMAVDSLLAELVDDEALYQATRLEGAVDPVIELIPGSSEDEVEGEDDGTFDTEPRDDWPVEQATGASRRLLDRADAIAIRGNLVRAAILRTEAARRTTPELAESVQAEARSELERLARRLQRALTFDDSEAERWRRALPALLERSARGFWTPEARLLYDLQKVCVDHEREVFTMDLVGWVASWGRRPIRRVQPYLREVMIANHLRSASKRLSSTRLRGEDRKRLSALLHSSVRQAERVLRDRLRGPIDATLTRTGFKPRNLPERVAYRKLIEELLDRIASRGFLSLGDLRDACSRSNLKMPDLSGPREFFEGDRLLKADEALSKSLDGVYRQGEVYLRWLQRFSSLAFATSIGRFLTSYVALPYGGAFLILEGLQHIIEPIVHGLGGGHVHVMNIPSLLVLGTVALGVIDFPNFRQGFLMAMRVVGRGLRMVCFDSLAWVLRQPLLRLLFVGRFASLLWRFLLKPAMVTGLVWVLAKSLGLEQQSVALLSAIVFVSAIIVINSRLGRDFEEIVADELVRTWKQLYRDIVPGIYRLIVRTFDKVLETVDRFLYAVDEWLRFRSGQSKTMLASKAVLGAGWFLVAYLVRFYVNLLIEPQVNPIKHFPVVTVSHKIIMPLSLRLTRILAAPLMPLGKVVANFIAWTTVFLLPGVFGFLVWELKENWRLYRANRREMLGPIAVGSHGETIGRLLRPGFHSGTLPKLFTKLRKWERRWLREGRDKGVIKQREALHHVEEAIRQFIEREFIALLRESRTLGSMGIEVSSLTLSTSRITFELSSREMTGDEIRIEFVEQSGSLIAEVAEPGWLSELSEVRRQTLTTALVGLYKLSGIDRIRVHTGEPSARNSHPNDRGGDGSVLIPFQRITVSWKSWVEAWEKKFSATGFDPNFTEGLGILPPTNQAGSRTSRSKSRRTENEPH</sequence>
<keyword evidence="2" id="KW-1133">Transmembrane helix</keyword>
<dbReference type="RefSeq" id="WP_406696140.1">
    <property type="nucleotide sequence ID" value="NZ_CP155447.1"/>
</dbReference>
<evidence type="ECO:0000256" key="1">
    <source>
        <dbReference type="SAM" id="MobiDB-lite"/>
    </source>
</evidence>
<name>A0AAU7CEQ5_9BACT</name>
<evidence type="ECO:0000256" key="2">
    <source>
        <dbReference type="SAM" id="Phobius"/>
    </source>
</evidence>
<feature type="transmembrane region" description="Helical" evidence="2">
    <location>
        <begin position="602"/>
        <end position="624"/>
    </location>
</feature>
<keyword evidence="2" id="KW-0472">Membrane</keyword>
<organism evidence="3">
    <name type="scientific">Singulisphaera sp. Ch08</name>
    <dbReference type="NCBI Taxonomy" id="3120278"/>
    <lineage>
        <taxon>Bacteria</taxon>
        <taxon>Pseudomonadati</taxon>
        <taxon>Planctomycetota</taxon>
        <taxon>Planctomycetia</taxon>
        <taxon>Isosphaerales</taxon>
        <taxon>Isosphaeraceae</taxon>
        <taxon>Singulisphaera</taxon>
    </lineage>
</organism>
<feature type="region of interest" description="Disordered" evidence="1">
    <location>
        <begin position="1099"/>
        <end position="1128"/>
    </location>
</feature>
<feature type="transmembrane region" description="Helical" evidence="2">
    <location>
        <begin position="780"/>
        <end position="801"/>
    </location>
</feature>
<dbReference type="EMBL" id="CP155447">
    <property type="protein sequence ID" value="XBH03407.1"/>
    <property type="molecule type" value="Genomic_DNA"/>
</dbReference>
<evidence type="ECO:0000313" key="3">
    <source>
        <dbReference type="EMBL" id="XBH03407.1"/>
    </source>
</evidence>
<feature type="transmembrane region" description="Helical" evidence="2">
    <location>
        <begin position="694"/>
        <end position="712"/>
    </location>
</feature>
<feature type="transmembrane region" description="Helical" evidence="2">
    <location>
        <begin position="557"/>
        <end position="582"/>
    </location>
</feature>
<dbReference type="AlphaFoldDB" id="A0AAU7CEQ5"/>
<gene>
    <name evidence="3" type="ORF">V5E97_34620</name>
</gene>
<reference evidence="3" key="1">
    <citation type="submission" date="2024-05" db="EMBL/GenBank/DDBJ databases">
        <title>Planctomycetes of the genus Singulisphaera possess chitinolytic capabilities.</title>
        <authorList>
            <person name="Ivanova A."/>
        </authorList>
    </citation>
    <scope>NUCLEOTIDE SEQUENCE</scope>
    <source>
        <strain evidence="3">Ch08T</strain>
    </source>
</reference>
<accession>A0AAU7CEQ5</accession>